<feature type="non-terminal residue" evidence="8">
    <location>
        <position position="604"/>
    </location>
</feature>
<feature type="transmembrane region" description="Helical" evidence="6">
    <location>
        <begin position="578"/>
        <end position="598"/>
    </location>
</feature>
<feature type="binding site" evidence="4">
    <location>
        <begin position="71"/>
        <end position="78"/>
    </location>
    <ligand>
        <name>ATP</name>
        <dbReference type="ChEBI" id="CHEBI:30616"/>
    </ligand>
</feature>
<feature type="region of interest" description="Disordered" evidence="5">
    <location>
        <begin position="350"/>
        <end position="415"/>
    </location>
</feature>
<dbReference type="SMART" id="SM00129">
    <property type="entry name" value="KISc"/>
    <property type="match status" value="1"/>
</dbReference>
<dbReference type="PRINTS" id="PR00380">
    <property type="entry name" value="KINESINHEAVY"/>
</dbReference>
<keyword evidence="6" id="KW-0472">Membrane</keyword>
<keyword evidence="2" id="KW-0175">Coiled coil</keyword>
<keyword evidence="4" id="KW-0547">Nucleotide-binding</keyword>
<accession>A0A813JVY8</accession>
<dbReference type="Pfam" id="PF00225">
    <property type="entry name" value="Kinesin"/>
    <property type="match status" value="1"/>
</dbReference>
<comment type="caution">
    <text evidence="8">The sequence shown here is derived from an EMBL/GenBank/DDBJ whole genome shotgun (WGS) entry which is preliminary data.</text>
</comment>
<organism evidence="8 9">
    <name type="scientific">Polarella glacialis</name>
    <name type="common">Dinoflagellate</name>
    <dbReference type="NCBI Taxonomy" id="89957"/>
    <lineage>
        <taxon>Eukaryota</taxon>
        <taxon>Sar</taxon>
        <taxon>Alveolata</taxon>
        <taxon>Dinophyceae</taxon>
        <taxon>Suessiales</taxon>
        <taxon>Suessiaceae</taxon>
        <taxon>Polarella</taxon>
    </lineage>
</organism>
<reference evidence="8" key="1">
    <citation type="submission" date="2021-02" db="EMBL/GenBank/DDBJ databases">
        <authorList>
            <person name="Dougan E. K."/>
            <person name="Rhodes N."/>
            <person name="Thang M."/>
            <person name="Chan C."/>
        </authorList>
    </citation>
    <scope>NUCLEOTIDE SEQUENCE</scope>
</reference>
<evidence type="ECO:0000313" key="9">
    <source>
        <dbReference type="Proteomes" id="UP000626109"/>
    </source>
</evidence>
<dbReference type="PROSITE" id="PS50067">
    <property type="entry name" value="KINESIN_MOTOR_2"/>
    <property type="match status" value="1"/>
</dbReference>
<name>A0A813JVY8_POLGL</name>
<dbReference type="InterPro" id="IPR036961">
    <property type="entry name" value="Kinesin_motor_dom_sf"/>
</dbReference>
<evidence type="ECO:0000256" key="1">
    <source>
        <dbReference type="ARBA" id="ARBA00022701"/>
    </source>
</evidence>
<keyword evidence="1" id="KW-0493">Microtubule</keyword>
<evidence type="ECO:0000256" key="4">
    <source>
        <dbReference type="PROSITE-ProRule" id="PRU00283"/>
    </source>
</evidence>
<dbReference type="CDD" id="cd00106">
    <property type="entry name" value="KISc"/>
    <property type="match status" value="1"/>
</dbReference>
<feature type="region of interest" description="Disordered" evidence="5">
    <location>
        <begin position="433"/>
        <end position="460"/>
    </location>
</feature>
<feature type="compositionally biased region" description="Polar residues" evidence="5">
    <location>
        <begin position="370"/>
        <end position="379"/>
    </location>
</feature>
<dbReference type="GO" id="GO:0003777">
    <property type="term" value="F:microtubule motor activity"/>
    <property type="evidence" value="ECO:0007669"/>
    <property type="project" value="InterPro"/>
</dbReference>
<keyword evidence="3 4" id="KW-0505">Motor protein</keyword>
<evidence type="ECO:0000256" key="2">
    <source>
        <dbReference type="ARBA" id="ARBA00023054"/>
    </source>
</evidence>
<dbReference type="SUPFAM" id="SSF52540">
    <property type="entry name" value="P-loop containing nucleoside triphosphate hydrolases"/>
    <property type="match status" value="1"/>
</dbReference>
<dbReference type="Proteomes" id="UP000626109">
    <property type="component" value="Unassembled WGS sequence"/>
</dbReference>
<dbReference type="GO" id="GO:0007018">
    <property type="term" value="P:microtubule-based movement"/>
    <property type="evidence" value="ECO:0007669"/>
    <property type="project" value="InterPro"/>
</dbReference>
<dbReference type="Gene3D" id="3.40.850.10">
    <property type="entry name" value="Kinesin motor domain"/>
    <property type="match status" value="1"/>
</dbReference>
<dbReference type="GO" id="GO:0008017">
    <property type="term" value="F:microtubule binding"/>
    <property type="evidence" value="ECO:0007669"/>
    <property type="project" value="InterPro"/>
</dbReference>
<proteinExistence type="inferred from homology"/>
<keyword evidence="6" id="KW-1133">Transmembrane helix</keyword>
<dbReference type="InterPro" id="IPR027640">
    <property type="entry name" value="Kinesin-like_fam"/>
</dbReference>
<gene>
    <name evidence="8" type="ORF">PGLA2088_LOCUS25684</name>
</gene>
<dbReference type="EMBL" id="CAJNNW010026825">
    <property type="protein sequence ID" value="CAE8687957.1"/>
    <property type="molecule type" value="Genomic_DNA"/>
</dbReference>
<keyword evidence="4" id="KW-0067">ATP-binding</keyword>
<sequence length="604" mass="64816">PPVSSAEFEEDYPAFHVEPCGAVDSADLTQHFQFDRAFGQEASQGEVYDDVGRPIVDDVLSGYNGTVLAYGPTGSGKTFCMFGPPGPRSSSVLEGLVPRAVQQVLDHCTADGCGPGDDLRVECSFFEVYCEQVRDFLRPKLQNLQLKEIPGGGFSVEGLTHQQIHSADDALQILRAGLKLRVAANTKLNQHSSRSHAIFTLVLRQTDRMTVDLAGSEKVRKSGSVGEMLEEAKKINSSLSTLGHVIEALADRRPHVPYRDSRLTRLLEDSLGGNCRTTLLVACSPSAAHISETLSSLRFAARAKKVENCARINISSRSGAGAEGQLQQRIRQLKRELARLEGRRLSQDVFGGSKMLSSSPLDTAPGTPARNRSISASARDQSRRGASPPPRSPRATSPGRQQVTPRPLHRSWTQDVFRSGGSASCLTKSASASSFSSLADRPPGSDKTTSTVAAVDFGPSSSENGKKVLTAYEAQRFRQDLIDAIPVGSGVTLLGSSKSTNTGSALSSTASAAATSLTGSAAGTPLSNYRDPPHRDESPCLSRPPRRALIVCYVGLVCFGLLLLFVCVVVVIACCCFYCYLAFIVCLALIVWHLLFVVSQTNRQ</sequence>
<dbReference type="GO" id="GO:0005524">
    <property type="term" value="F:ATP binding"/>
    <property type="evidence" value="ECO:0007669"/>
    <property type="project" value="UniProtKB-UniRule"/>
</dbReference>
<dbReference type="GO" id="GO:0005874">
    <property type="term" value="C:microtubule"/>
    <property type="evidence" value="ECO:0007669"/>
    <property type="project" value="UniProtKB-KW"/>
</dbReference>
<evidence type="ECO:0000256" key="6">
    <source>
        <dbReference type="SAM" id="Phobius"/>
    </source>
</evidence>
<keyword evidence="6" id="KW-0812">Transmembrane</keyword>
<dbReference type="InterPro" id="IPR027417">
    <property type="entry name" value="P-loop_NTPase"/>
</dbReference>
<protein>
    <recommendedName>
        <fullName evidence="7">Kinesin motor domain-containing protein</fullName>
    </recommendedName>
</protein>
<dbReference type="InterPro" id="IPR001752">
    <property type="entry name" value="Kinesin_motor_dom"/>
</dbReference>
<feature type="domain" description="Kinesin motor" evidence="7">
    <location>
        <begin position="1"/>
        <end position="306"/>
    </location>
</feature>
<evidence type="ECO:0000313" key="8">
    <source>
        <dbReference type="EMBL" id="CAE8687957.1"/>
    </source>
</evidence>
<dbReference type="PANTHER" id="PTHR47968">
    <property type="entry name" value="CENTROMERE PROTEIN E"/>
    <property type="match status" value="1"/>
</dbReference>
<evidence type="ECO:0000256" key="3">
    <source>
        <dbReference type="ARBA" id="ARBA00023175"/>
    </source>
</evidence>
<evidence type="ECO:0000259" key="7">
    <source>
        <dbReference type="PROSITE" id="PS50067"/>
    </source>
</evidence>
<evidence type="ECO:0000256" key="5">
    <source>
        <dbReference type="SAM" id="MobiDB-lite"/>
    </source>
</evidence>
<feature type="transmembrane region" description="Helical" evidence="6">
    <location>
        <begin position="548"/>
        <end position="571"/>
    </location>
</feature>
<comment type="similarity">
    <text evidence="4">Belongs to the TRAFAC class myosin-kinesin ATPase superfamily. Kinesin family.</text>
</comment>
<dbReference type="AlphaFoldDB" id="A0A813JVY8"/>
<dbReference type="PANTHER" id="PTHR47968:SF36">
    <property type="entry name" value="KINESIN HEAVY CHAIN ISOFORM X1"/>
    <property type="match status" value="1"/>
</dbReference>